<evidence type="ECO:0000313" key="3">
    <source>
        <dbReference type="Proteomes" id="UP001629274"/>
    </source>
</evidence>
<feature type="transmembrane region" description="Helical" evidence="1">
    <location>
        <begin position="62"/>
        <end position="79"/>
    </location>
</feature>
<evidence type="ECO:0000313" key="2">
    <source>
        <dbReference type="EMBL" id="MFM0236626.1"/>
    </source>
</evidence>
<keyword evidence="1" id="KW-0472">Membrane</keyword>
<dbReference type="RefSeq" id="WP_408263178.1">
    <property type="nucleotide sequence ID" value="NZ_JAQQCK010000010.1"/>
</dbReference>
<accession>A0ABW9B893</accession>
<feature type="transmembrane region" description="Helical" evidence="1">
    <location>
        <begin position="30"/>
        <end position="50"/>
    </location>
</feature>
<dbReference type="Proteomes" id="UP001629274">
    <property type="component" value="Unassembled WGS sequence"/>
</dbReference>
<keyword evidence="1" id="KW-1133">Transmembrane helix</keyword>
<sequence>MVKAARRRTRIAEEAPALFDPDGRWSTTGIAVYAFGVPIQMPFIATSFYTGALVESLGDADISWIFGLVAPALLYYLAARVKGADIPEQMILPREFGGADSVEQ</sequence>
<comment type="caution">
    <text evidence="2">The sequence shown here is derived from an EMBL/GenBank/DDBJ whole genome shotgun (WGS) entry which is preliminary data.</text>
</comment>
<evidence type="ECO:0000256" key="1">
    <source>
        <dbReference type="SAM" id="Phobius"/>
    </source>
</evidence>
<keyword evidence="1" id="KW-0812">Transmembrane</keyword>
<dbReference type="EMBL" id="JAQQDR010000001">
    <property type="protein sequence ID" value="MFM0236626.1"/>
    <property type="molecule type" value="Genomic_DNA"/>
</dbReference>
<reference evidence="2 3" key="1">
    <citation type="journal article" date="2024" name="Chem. Sci.">
        <title>Discovery of megapolipeptins by genome mining of a Burkholderiales bacteria collection.</title>
        <authorList>
            <person name="Paulo B.S."/>
            <person name="Recchia M.J.J."/>
            <person name="Lee S."/>
            <person name="Fergusson C.H."/>
            <person name="Romanowski S.B."/>
            <person name="Hernandez A."/>
            <person name="Krull N."/>
            <person name="Liu D.Y."/>
            <person name="Cavanagh H."/>
            <person name="Bos A."/>
            <person name="Gray C.A."/>
            <person name="Murphy B.T."/>
            <person name="Linington R.G."/>
            <person name="Eustaquio A.S."/>
        </authorList>
    </citation>
    <scope>NUCLEOTIDE SEQUENCE [LARGE SCALE GENOMIC DNA]</scope>
    <source>
        <strain evidence="2 3">RL17-351-BIE-A</strain>
    </source>
</reference>
<proteinExistence type="predicted"/>
<gene>
    <name evidence="2" type="ORF">PQR03_00630</name>
</gene>
<protein>
    <submittedName>
        <fullName evidence="2">Uncharacterized protein</fullName>
    </submittedName>
</protein>
<name>A0ABW9B893_9BURK</name>
<keyword evidence="3" id="KW-1185">Reference proteome</keyword>
<organism evidence="2 3">
    <name type="scientific">Paraburkholderia phytofirmans</name>
    <dbReference type="NCBI Taxonomy" id="261302"/>
    <lineage>
        <taxon>Bacteria</taxon>
        <taxon>Pseudomonadati</taxon>
        <taxon>Pseudomonadota</taxon>
        <taxon>Betaproteobacteria</taxon>
        <taxon>Burkholderiales</taxon>
        <taxon>Burkholderiaceae</taxon>
        <taxon>Paraburkholderia</taxon>
    </lineage>
</organism>